<gene>
    <name evidence="4" type="primary">proC</name>
    <name evidence="8" type="ORF">IF202_12150</name>
</gene>
<feature type="domain" description="Pyrroline-5-carboxylate reductase catalytic N-terminal" evidence="6">
    <location>
        <begin position="11"/>
        <end position="106"/>
    </location>
</feature>
<dbReference type="RefSeq" id="WP_191595193.1">
    <property type="nucleotide sequence ID" value="NZ_JACYFC010000004.1"/>
</dbReference>
<organism evidence="8 9">
    <name type="scientific">Marinomonas colpomeniae</name>
    <dbReference type="NCBI Taxonomy" id="2774408"/>
    <lineage>
        <taxon>Bacteria</taxon>
        <taxon>Pseudomonadati</taxon>
        <taxon>Pseudomonadota</taxon>
        <taxon>Gammaproteobacteria</taxon>
        <taxon>Oceanospirillales</taxon>
        <taxon>Oceanospirillaceae</taxon>
        <taxon>Marinomonas</taxon>
    </lineage>
</organism>
<dbReference type="Pfam" id="PF14748">
    <property type="entry name" value="P5CR_dimer"/>
    <property type="match status" value="1"/>
</dbReference>
<dbReference type="InterPro" id="IPR028939">
    <property type="entry name" value="P5C_Rdtase_cat_N"/>
</dbReference>
<dbReference type="InterPro" id="IPR000304">
    <property type="entry name" value="Pyrroline-COOH_reductase"/>
</dbReference>
<protein>
    <recommendedName>
        <fullName evidence="4 5">Pyrroline-5-carboxylate reductase</fullName>
        <shortName evidence="4">P5C reductase</shortName>
        <shortName evidence="4">P5CR</shortName>
        <ecNumber evidence="4 5">1.5.1.2</ecNumber>
    </recommendedName>
    <alternativeName>
        <fullName evidence="4">PCA reductase</fullName>
    </alternativeName>
</protein>
<dbReference type="InterPro" id="IPR008927">
    <property type="entry name" value="6-PGluconate_DH-like_C_sf"/>
</dbReference>
<dbReference type="EC" id="1.5.1.2" evidence="4 5"/>
<dbReference type="PANTHER" id="PTHR11645:SF0">
    <property type="entry name" value="PYRROLINE-5-CARBOXYLATE REDUCTASE 3"/>
    <property type="match status" value="1"/>
</dbReference>
<keyword evidence="4" id="KW-0963">Cytoplasm</keyword>
<evidence type="ECO:0000256" key="1">
    <source>
        <dbReference type="ARBA" id="ARBA00005525"/>
    </source>
</evidence>
<name>A0ABR8P0I3_9GAMM</name>
<proteinExistence type="inferred from homology"/>
<keyword evidence="3 4" id="KW-0560">Oxidoreductase</keyword>
<dbReference type="GO" id="GO:0004735">
    <property type="term" value="F:pyrroline-5-carboxylate reductase activity"/>
    <property type="evidence" value="ECO:0007669"/>
    <property type="project" value="UniProtKB-EC"/>
</dbReference>
<keyword evidence="4" id="KW-0028">Amino-acid biosynthesis</keyword>
<accession>A0ABR8P0I3</accession>
<dbReference type="Pfam" id="PF03807">
    <property type="entry name" value="F420_oxidored"/>
    <property type="match status" value="1"/>
</dbReference>
<evidence type="ECO:0000259" key="6">
    <source>
        <dbReference type="Pfam" id="PF03807"/>
    </source>
</evidence>
<dbReference type="SUPFAM" id="SSF48179">
    <property type="entry name" value="6-phosphogluconate dehydrogenase C-terminal domain-like"/>
    <property type="match status" value="1"/>
</dbReference>
<evidence type="ECO:0000259" key="7">
    <source>
        <dbReference type="Pfam" id="PF14748"/>
    </source>
</evidence>
<comment type="catalytic activity">
    <reaction evidence="4">
        <text>L-proline + NAD(+) = (S)-1-pyrroline-5-carboxylate + NADH + 2 H(+)</text>
        <dbReference type="Rhea" id="RHEA:14105"/>
        <dbReference type="ChEBI" id="CHEBI:15378"/>
        <dbReference type="ChEBI" id="CHEBI:17388"/>
        <dbReference type="ChEBI" id="CHEBI:57540"/>
        <dbReference type="ChEBI" id="CHEBI:57945"/>
        <dbReference type="ChEBI" id="CHEBI:60039"/>
        <dbReference type="EC" id="1.5.1.2"/>
    </reaction>
</comment>
<evidence type="ECO:0000256" key="2">
    <source>
        <dbReference type="ARBA" id="ARBA00022857"/>
    </source>
</evidence>
<comment type="caution">
    <text evidence="8">The sequence shown here is derived from an EMBL/GenBank/DDBJ whole genome shotgun (WGS) entry which is preliminary data.</text>
</comment>
<dbReference type="HAMAP" id="MF_01925">
    <property type="entry name" value="P5C_reductase"/>
    <property type="match status" value="1"/>
</dbReference>
<evidence type="ECO:0000256" key="5">
    <source>
        <dbReference type="NCBIfam" id="TIGR00112"/>
    </source>
</evidence>
<comment type="catalytic activity">
    <reaction evidence="4">
        <text>L-proline + NADP(+) = (S)-1-pyrroline-5-carboxylate + NADPH + 2 H(+)</text>
        <dbReference type="Rhea" id="RHEA:14109"/>
        <dbReference type="ChEBI" id="CHEBI:15378"/>
        <dbReference type="ChEBI" id="CHEBI:17388"/>
        <dbReference type="ChEBI" id="CHEBI:57783"/>
        <dbReference type="ChEBI" id="CHEBI:58349"/>
        <dbReference type="ChEBI" id="CHEBI:60039"/>
        <dbReference type="EC" id="1.5.1.2"/>
    </reaction>
</comment>
<keyword evidence="9" id="KW-1185">Reference proteome</keyword>
<dbReference type="InterPro" id="IPR036291">
    <property type="entry name" value="NAD(P)-bd_dom_sf"/>
</dbReference>
<evidence type="ECO:0000256" key="4">
    <source>
        <dbReference type="HAMAP-Rule" id="MF_01925"/>
    </source>
</evidence>
<dbReference type="Proteomes" id="UP000604161">
    <property type="component" value="Unassembled WGS sequence"/>
</dbReference>
<keyword evidence="2 4" id="KW-0521">NADP</keyword>
<comment type="pathway">
    <text evidence="4">Amino-acid biosynthesis; L-proline biosynthesis; L-proline from L-glutamate 5-semialdehyde: step 1/1.</text>
</comment>
<reference evidence="8 9" key="1">
    <citation type="submission" date="2020-09" db="EMBL/GenBank/DDBJ databases">
        <title>Marinomonas sp. nov., isolated from the cysticercosis algae of Qingdao, China.</title>
        <authorList>
            <person name="Sun X."/>
        </authorList>
    </citation>
    <scope>NUCLEOTIDE SEQUENCE [LARGE SCALE GENOMIC DNA]</scope>
    <source>
        <strain evidence="8 9">SM2066</strain>
    </source>
</reference>
<evidence type="ECO:0000256" key="3">
    <source>
        <dbReference type="ARBA" id="ARBA00023002"/>
    </source>
</evidence>
<evidence type="ECO:0000313" key="8">
    <source>
        <dbReference type="EMBL" id="MBD5771800.1"/>
    </source>
</evidence>
<dbReference type="NCBIfam" id="TIGR00112">
    <property type="entry name" value="proC"/>
    <property type="match status" value="1"/>
</dbReference>
<evidence type="ECO:0000313" key="9">
    <source>
        <dbReference type="Proteomes" id="UP000604161"/>
    </source>
</evidence>
<dbReference type="PANTHER" id="PTHR11645">
    <property type="entry name" value="PYRROLINE-5-CARBOXYLATE REDUCTASE"/>
    <property type="match status" value="1"/>
</dbReference>
<keyword evidence="4" id="KW-0641">Proline biosynthesis</keyword>
<dbReference type="PIRSF" id="PIRSF000193">
    <property type="entry name" value="Pyrrol-5-carb_rd"/>
    <property type="match status" value="1"/>
</dbReference>
<dbReference type="Gene3D" id="1.10.3730.10">
    <property type="entry name" value="ProC C-terminal domain-like"/>
    <property type="match status" value="1"/>
</dbReference>
<dbReference type="InterPro" id="IPR029036">
    <property type="entry name" value="P5CR_dimer"/>
</dbReference>
<dbReference type="EMBL" id="JACYFC010000004">
    <property type="protein sequence ID" value="MBD5771800.1"/>
    <property type="molecule type" value="Genomic_DNA"/>
</dbReference>
<sequence>MKAFEISAESKILVVGGGRMGAAIINGWLTKGIAAESIYLIDQNQSVLDGYQAQGVNTFSSVDQISVSESFSVFLLALKPQVILKRVGDFNRLINKDTCLISVAAGVTVNTLRSLMTNAKHIIRVMPNTPAMVGKGVLVGYAQEQESAFTNLVEGLFNSLGKFYWVTSEEHMHSVTAISGSGPAYVFYFAQCFIESAKALGLPDALAKDLALETLIGSSVLIDQSIDDVIKLRENVTSPNGTTQAGLEALMADDIFMEQLLDCCKAAKERSIQLS</sequence>
<dbReference type="SUPFAM" id="SSF51735">
    <property type="entry name" value="NAD(P)-binding Rossmann-fold domains"/>
    <property type="match status" value="1"/>
</dbReference>
<comment type="subcellular location">
    <subcellularLocation>
        <location evidence="4">Cytoplasm</location>
    </subcellularLocation>
</comment>
<dbReference type="Gene3D" id="3.40.50.720">
    <property type="entry name" value="NAD(P)-binding Rossmann-like Domain"/>
    <property type="match status" value="1"/>
</dbReference>
<comment type="similarity">
    <text evidence="1 4">Belongs to the pyrroline-5-carboxylate reductase family.</text>
</comment>
<feature type="domain" description="Pyrroline-5-carboxylate reductase dimerisation" evidence="7">
    <location>
        <begin position="169"/>
        <end position="273"/>
    </location>
</feature>
<comment type="function">
    <text evidence="4">Catalyzes the reduction of 1-pyrroline-5-carboxylate (PCA) to L-proline.</text>
</comment>